<feature type="transmembrane region" description="Helical" evidence="5">
    <location>
        <begin position="103"/>
        <end position="123"/>
    </location>
</feature>
<evidence type="ECO:0000256" key="3">
    <source>
        <dbReference type="ARBA" id="ARBA00022989"/>
    </source>
</evidence>
<evidence type="ECO:0000256" key="1">
    <source>
        <dbReference type="ARBA" id="ARBA00004141"/>
    </source>
</evidence>
<proteinExistence type="predicted"/>
<organism evidence="7 8">
    <name type="scientific">Kitasatospora atroaurantiaca</name>
    <dbReference type="NCBI Taxonomy" id="285545"/>
    <lineage>
        <taxon>Bacteria</taxon>
        <taxon>Bacillati</taxon>
        <taxon>Actinomycetota</taxon>
        <taxon>Actinomycetes</taxon>
        <taxon>Kitasatosporales</taxon>
        <taxon>Streptomycetaceae</taxon>
        <taxon>Kitasatospora</taxon>
    </lineage>
</organism>
<dbReference type="InterPro" id="IPR004837">
    <property type="entry name" value="NaCa_Exmemb"/>
</dbReference>
<evidence type="ECO:0000259" key="6">
    <source>
        <dbReference type="Pfam" id="PF01699"/>
    </source>
</evidence>
<feature type="domain" description="Sodium/calcium exchanger membrane region" evidence="6">
    <location>
        <begin position="172"/>
        <end position="307"/>
    </location>
</feature>
<dbReference type="Gene3D" id="1.20.1420.30">
    <property type="entry name" value="NCX, central ion-binding region"/>
    <property type="match status" value="1"/>
</dbReference>
<dbReference type="Pfam" id="PF01699">
    <property type="entry name" value="Na_Ca_ex"/>
    <property type="match status" value="2"/>
</dbReference>
<keyword evidence="2 5" id="KW-0812">Transmembrane</keyword>
<feature type="transmembrane region" description="Helical" evidence="5">
    <location>
        <begin position="294"/>
        <end position="311"/>
    </location>
</feature>
<dbReference type="Proteomes" id="UP000318416">
    <property type="component" value="Unassembled WGS sequence"/>
</dbReference>
<comment type="caution">
    <text evidence="7">The sequence shown here is derived from an EMBL/GenBank/DDBJ whole genome shotgun (WGS) entry which is preliminary data.</text>
</comment>
<dbReference type="GO" id="GO:0006874">
    <property type="term" value="P:intracellular calcium ion homeostasis"/>
    <property type="evidence" value="ECO:0007669"/>
    <property type="project" value="TreeGrafter"/>
</dbReference>
<evidence type="ECO:0000256" key="5">
    <source>
        <dbReference type="SAM" id="Phobius"/>
    </source>
</evidence>
<feature type="transmembrane region" description="Helical" evidence="5">
    <location>
        <begin position="232"/>
        <end position="255"/>
    </location>
</feature>
<feature type="transmembrane region" description="Helical" evidence="5">
    <location>
        <begin position="267"/>
        <end position="287"/>
    </location>
</feature>
<evidence type="ECO:0000313" key="8">
    <source>
        <dbReference type="Proteomes" id="UP000318416"/>
    </source>
</evidence>
<dbReference type="RefSeq" id="WP_145796282.1">
    <property type="nucleotide sequence ID" value="NZ_BAAABR010000025.1"/>
</dbReference>
<dbReference type="GO" id="GO:0005262">
    <property type="term" value="F:calcium channel activity"/>
    <property type="evidence" value="ECO:0007669"/>
    <property type="project" value="TreeGrafter"/>
</dbReference>
<dbReference type="InterPro" id="IPR044880">
    <property type="entry name" value="NCX_ion-bd_dom_sf"/>
</dbReference>
<keyword evidence="3 5" id="KW-1133">Transmembrane helix</keyword>
<name>A0A561F0H3_9ACTN</name>
<evidence type="ECO:0000256" key="4">
    <source>
        <dbReference type="ARBA" id="ARBA00023136"/>
    </source>
</evidence>
<feature type="transmembrane region" description="Helical" evidence="5">
    <location>
        <begin position="199"/>
        <end position="220"/>
    </location>
</feature>
<feature type="transmembrane region" description="Helical" evidence="5">
    <location>
        <begin position="78"/>
        <end position="96"/>
    </location>
</feature>
<dbReference type="InterPro" id="IPR004481">
    <property type="entry name" value="K/Na/Ca-exchanger"/>
</dbReference>
<sequence>MAVAVVLVLAGLVVLAWCADQLVLGAVRIGERLGLSPAFVGVVVVGIGTSLPELAVSALAAGRGETGLAVGNLVGSNILNVTLVLGLVGIVAPVVAEPRVVRTLGPLSVGAVGLFAVLVGGGLGRSEGTVLATLLVLALLAQLRTARLGSPSVMAVPVAIGQVSLVREVLRTAVGLVGTLGGAQLLVGNATVIADRMGMSQAVIGFTLVALGTSLPELVTSLQAHRRGASELLVGNLLGSNLVNSLAGGATIALATPTTAAGRVPGVGGSVLTAMALTGVLAWMLLAGGRLSRGGALVLLAVCAVVLPLLTG</sequence>
<gene>
    <name evidence="7" type="ORF">FB465_6546</name>
</gene>
<keyword evidence="4 5" id="KW-0472">Membrane</keyword>
<protein>
    <submittedName>
        <fullName evidence="7">Cation:H+ antiporter</fullName>
    </submittedName>
</protein>
<dbReference type="OrthoDB" id="9794225at2"/>
<comment type="subcellular location">
    <subcellularLocation>
        <location evidence="1">Membrane</location>
        <topology evidence="1">Multi-pass membrane protein</topology>
    </subcellularLocation>
</comment>
<feature type="domain" description="Sodium/calcium exchanger membrane region" evidence="6">
    <location>
        <begin position="4"/>
        <end position="143"/>
    </location>
</feature>
<dbReference type="GO" id="GO:0008273">
    <property type="term" value="F:calcium, potassium:sodium antiporter activity"/>
    <property type="evidence" value="ECO:0007669"/>
    <property type="project" value="TreeGrafter"/>
</dbReference>
<accession>A0A561F0H3</accession>
<reference evidence="7 8" key="1">
    <citation type="submission" date="2019-06" db="EMBL/GenBank/DDBJ databases">
        <title>Sequencing the genomes of 1000 actinobacteria strains.</title>
        <authorList>
            <person name="Klenk H.-P."/>
        </authorList>
    </citation>
    <scope>NUCLEOTIDE SEQUENCE [LARGE SCALE GENOMIC DNA]</scope>
    <source>
        <strain evidence="7 8">DSM 41649</strain>
    </source>
</reference>
<feature type="transmembrane region" description="Helical" evidence="5">
    <location>
        <begin position="169"/>
        <end position="187"/>
    </location>
</feature>
<dbReference type="EMBL" id="VIVR01000001">
    <property type="protein sequence ID" value="TWE21366.1"/>
    <property type="molecule type" value="Genomic_DNA"/>
</dbReference>
<evidence type="ECO:0000256" key="2">
    <source>
        <dbReference type="ARBA" id="ARBA00022692"/>
    </source>
</evidence>
<dbReference type="PANTHER" id="PTHR10846">
    <property type="entry name" value="SODIUM/POTASSIUM/CALCIUM EXCHANGER"/>
    <property type="match status" value="1"/>
</dbReference>
<evidence type="ECO:0000313" key="7">
    <source>
        <dbReference type="EMBL" id="TWE21366.1"/>
    </source>
</evidence>
<keyword evidence="8" id="KW-1185">Reference proteome</keyword>
<dbReference type="AlphaFoldDB" id="A0A561F0H3"/>
<dbReference type="PANTHER" id="PTHR10846:SF8">
    <property type="entry name" value="INNER MEMBRANE PROTEIN YRBG"/>
    <property type="match status" value="1"/>
</dbReference>
<dbReference type="GO" id="GO:0005886">
    <property type="term" value="C:plasma membrane"/>
    <property type="evidence" value="ECO:0007669"/>
    <property type="project" value="TreeGrafter"/>
</dbReference>